<protein>
    <submittedName>
        <fullName evidence="1">Uncharacterized protein</fullName>
    </submittedName>
</protein>
<dbReference type="Proteomes" id="UP000317243">
    <property type="component" value="Unassembled WGS sequence"/>
</dbReference>
<organism evidence="1 2">
    <name type="scientific">Thalassoglobus neptunius</name>
    <dbReference type="NCBI Taxonomy" id="1938619"/>
    <lineage>
        <taxon>Bacteria</taxon>
        <taxon>Pseudomonadati</taxon>
        <taxon>Planctomycetota</taxon>
        <taxon>Planctomycetia</taxon>
        <taxon>Planctomycetales</taxon>
        <taxon>Planctomycetaceae</taxon>
        <taxon>Thalassoglobus</taxon>
    </lineage>
</organism>
<sequence length="61" mass="6572">MIASIVETGMKPFAACLGGRVTASHSESQVERYLGIHTVTVERAPSDLVFTLSHEPTQPFA</sequence>
<comment type="caution">
    <text evidence="1">The sequence shown here is derived from an EMBL/GenBank/DDBJ whole genome shotgun (WGS) entry which is preliminary data.</text>
</comment>
<reference evidence="1 2" key="1">
    <citation type="submission" date="2019-02" db="EMBL/GenBank/DDBJ databases">
        <title>Deep-cultivation of Planctomycetes and their phenomic and genomic characterization uncovers novel biology.</title>
        <authorList>
            <person name="Wiegand S."/>
            <person name="Jogler M."/>
            <person name="Boedeker C."/>
            <person name="Pinto D."/>
            <person name="Vollmers J."/>
            <person name="Rivas-Marin E."/>
            <person name="Kohn T."/>
            <person name="Peeters S.H."/>
            <person name="Heuer A."/>
            <person name="Rast P."/>
            <person name="Oberbeckmann S."/>
            <person name="Bunk B."/>
            <person name="Jeske O."/>
            <person name="Meyerdierks A."/>
            <person name="Storesund J.E."/>
            <person name="Kallscheuer N."/>
            <person name="Luecker S."/>
            <person name="Lage O.M."/>
            <person name="Pohl T."/>
            <person name="Merkel B.J."/>
            <person name="Hornburger P."/>
            <person name="Mueller R.-W."/>
            <person name="Bruemmer F."/>
            <person name="Labrenz M."/>
            <person name="Spormann A.M."/>
            <person name="Op Den Camp H."/>
            <person name="Overmann J."/>
            <person name="Amann R."/>
            <person name="Jetten M.S.M."/>
            <person name="Mascher T."/>
            <person name="Medema M.H."/>
            <person name="Devos D.P."/>
            <person name="Kaster A.-K."/>
            <person name="Ovreas L."/>
            <person name="Rohde M."/>
            <person name="Galperin M.Y."/>
            <person name="Jogler C."/>
        </authorList>
    </citation>
    <scope>NUCLEOTIDE SEQUENCE [LARGE SCALE GENOMIC DNA]</scope>
    <source>
        <strain evidence="1 2">KOR42</strain>
    </source>
</reference>
<accession>A0A5C5X1A3</accession>
<proteinExistence type="predicted"/>
<name>A0A5C5X1A3_9PLAN</name>
<keyword evidence="2" id="KW-1185">Reference proteome</keyword>
<evidence type="ECO:0000313" key="1">
    <source>
        <dbReference type="EMBL" id="TWT56777.1"/>
    </source>
</evidence>
<dbReference type="AlphaFoldDB" id="A0A5C5X1A3"/>
<evidence type="ECO:0000313" key="2">
    <source>
        <dbReference type="Proteomes" id="UP000317243"/>
    </source>
</evidence>
<dbReference type="EMBL" id="SIHI01000001">
    <property type="protein sequence ID" value="TWT56777.1"/>
    <property type="molecule type" value="Genomic_DNA"/>
</dbReference>
<gene>
    <name evidence="1" type="ORF">KOR42_01320</name>
</gene>